<organism evidence="1 2">
    <name type="scientific">Brassica napus</name>
    <name type="common">Rape</name>
    <dbReference type="NCBI Taxonomy" id="3708"/>
    <lineage>
        <taxon>Eukaryota</taxon>
        <taxon>Viridiplantae</taxon>
        <taxon>Streptophyta</taxon>
        <taxon>Embryophyta</taxon>
        <taxon>Tracheophyta</taxon>
        <taxon>Spermatophyta</taxon>
        <taxon>Magnoliopsida</taxon>
        <taxon>eudicotyledons</taxon>
        <taxon>Gunneridae</taxon>
        <taxon>Pentapetalae</taxon>
        <taxon>rosids</taxon>
        <taxon>malvids</taxon>
        <taxon>Brassicales</taxon>
        <taxon>Brassicaceae</taxon>
        <taxon>Brassiceae</taxon>
        <taxon>Brassica</taxon>
    </lineage>
</organism>
<reference evidence="1 2" key="1">
    <citation type="submission" date="2021-05" db="EMBL/GenBank/DDBJ databases">
        <title>Genome Assembly of Synthetic Allotetraploid Brassica napus Reveals Homoeologous Exchanges between Subgenomes.</title>
        <authorList>
            <person name="Davis J.T."/>
        </authorList>
    </citation>
    <scope>NUCLEOTIDE SEQUENCE [LARGE SCALE GENOMIC DNA]</scope>
    <source>
        <strain evidence="2">cv. Da-Ae</strain>
        <tissue evidence="1">Seedling</tissue>
    </source>
</reference>
<gene>
    <name evidence="1" type="ORF">HID58_088916</name>
</gene>
<comment type="caution">
    <text evidence="1">The sequence shown here is derived from an EMBL/GenBank/DDBJ whole genome shotgun (WGS) entry which is preliminary data.</text>
</comment>
<proteinExistence type="predicted"/>
<evidence type="ECO:0000313" key="2">
    <source>
        <dbReference type="Proteomes" id="UP000824890"/>
    </source>
</evidence>
<dbReference type="Proteomes" id="UP000824890">
    <property type="component" value="Unassembled WGS sequence"/>
</dbReference>
<dbReference type="EMBL" id="JAGKQM010000019">
    <property type="protein sequence ID" value="KAH0860655.1"/>
    <property type="molecule type" value="Genomic_DNA"/>
</dbReference>
<protein>
    <submittedName>
        <fullName evidence="1">Uncharacterized protein</fullName>
    </submittedName>
</protein>
<accession>A0ABQ7Y0I1</accession>
<name>A0ABQ7Y0I1_BRANA</name>
<keyword evidence="2" id="KW-1185">Reference proteome</keyword>
<evidence type="ECO:0000313" key="1">
    <source>
        <dbReference type="EMBL" id="KAH0860655.1"/>
    </source>
</evidence>
<sequence>MGSGYLRRRLVHQGVSRARFG</sequence>